<keyword evidence="9" id="KW-0732">Signal</keyword>
<dbReference type="OrthoDB" id="40579at2759"/>
<keyword evidence="2" id="KW-0677">Repeat</keyword>
<dbReference type="GO" id="GO:0005634">
    <property type="term" value="C:nucleus"/>
    <property type="evidence" value="ECO:0007669"/>
    <property type="project" value="TreeGrafter"/>
</dbReference>
<accession>A0A8T3AQS9</accession>
<dbReference type="InterPro" id="IPR013087">
    <property type="entry name" value="Znf_C2H2_type"/>
</dbReference>
<proteinExistence type="predicted"/>
<dbReference type="EMBL" id="JAGYWB010000015">
    <property type="protein sequence ID" value="KAI0498072.1"/>
    <property type="molecule type" value="Genomic_DNA"/>
</dbReference>
<dbReference type="Pfam" id="PF13912">
    <property type="entry name" value="zf-C2H2_6"/>
    <property type="match status" value="2"/>
</dbReference>
<feature type="signal peptide" evidence="9">
    <location>
        <begin position="1"/>
        <end position="21"/>
    </location>
</feature>
<evidence type="ECO:0000256" key="4">
    <source>
        <dbReference type="ARBA" id="ARBA00022833"/>
    </source>
</evidence>
<keyword evidence="5" id="KW-0805">Transcription regulation</keyword>
<evidence type="ECO:0000256" key="8">
    <source>
        <dbReference type="SAM" id="MobiDB-lite"/>
    </source>
</evidence>
<dbReference type="GO" id="GO:0003700">
    <property type="term" value="F:DNA-binding transcription factor activity"/>
    <property type="evidence" value="ECO:0007669"/>
    <property type="project" value="InterPro"/>
</dbReference>
<dbReference type="SUPFAM" id="SSF57667">
    <property type="entry name" value="beta-beta-alpha zinc fingers"/>
    <property type="match status" value="1"/>
</dbReference>
<feature type="compositionally biased region" description="Low complexity" evidence="8">
    <location>
        <begin position="230"/>
        <end position="242"/>
    </location>
</feature>
<gene>
    <name evidence="11" type="ORF">KFK09_021313</name>
</gene>
<dbReference type="PROSITE" id="PS50157">
    <property type="entry name" value="ZINC_FINGER_C2H2_2"/>
    <property type="match status" value="2"/>
</dbReference>
<dbReference type="Gene3D" id="3.30.160.60">
    <property type="entry name" value="Classic Zinc Finger"/>
    <property type="match status" value="1"/>
</dbReference>
<feature type="domain" description="C2H2-type" evidence="10">
    <location>
        <begin position="189"/>
        <end position="216"/>
    </location>
</feature>
<feature type="region of interest" description="Disordered" evidence="8">
    <location>
        <begin position="205"/>
        <end position="242"/>
    </location>
</feature>
<dbReference type="GO" id="GO:0000976">
    <property type="term" value="F:transcription cis-regulatory region binding"/>
    <property type="evidence" value="ECO:0007669"/>
    <property type="project" value="TreeGrafter"/>
</dbReference>
<dbReference type="PANTHER" id="PTHR45988:SF1">
    <property type="entry name" value="ZINC FINGER PROTEIN AZF2"/>
    <property type="match status" value="1"/>
</dbReference>
<dbReference type="PROSITE" id="PS00028">
    <property type="entry name" value="ZINC_FINGER_C2H2_1"/>
    <property type="match status" value="2"/>
</dbReference>
<protein>
    <recommendedName>
        <fullName evidence="10">C2H2-type domain-containing protein</fullName>
    </recommendedName>
</protein>
<keyword evidence="3 7" id="KW-0863">Zinc-finger</keyword>
<dbReference type="AlphaFoldDB" id="A0A8T3AQS9"/>
<evidence type="ECO:0000256" key="1">
    <source>
        <dbReference type="ARBA" id="ARBA00022723"/>
    </source>
</evidence>
<organism evidence="11 12">
    <name type="scientific">Dendrobium nobile</name>
    <name type="common">Orchid</name>
    <dbReference type="NCBI Taxonomy" id="94219"/>
    <lineage>
        <taxon>Eukaryota</taxon>
        <taxon>Viridiplantae</taxon>
        <taxon>Streptophyta</taxon>
        <taxon>Embryophyta</taxon>
        <taxon>Tracheophyta</taxon>
        <taxon>Spermatophyta</taxon>
        <taxon>Magnoliopsida</taxon>
        <taxon>Liliopsida</taxon>
        <taxon>Asparagales</taxon>
        <taxon>Orchidaceae</taxon>
        <taxon>Epidendroideae</taxon>
        <taxon>Malaxideae</taxon>
        <taxon>Dendrobiinae</taxon>
        <taxon>Dendrobium</taxon>
    </lineage>
</organism>
<keyword evidence="1" id="KW-0479">Metal-binding</keyword>
<evidence type="ECO:0000313" key="12">
    <source>
        <dbReference type="Proteomes" id="UP000829196"/>
    </source>
</evidence>
<feature type="region of interest" description="Disordered" evidence="8">
    <location>
        <begin position="286"/>
        <end position="308"/>
    </location>
</feature>
<evidence type="ECO:0000313" key="11">
    <source>
        <dbReference type="EMBL" id="KAI0498072.1"/>
    </source>
</evidence>
<reference evidence="11" key="1">
    <citation type="journal article" date="2022" name="Front. Genet.">
        <title>Chromosome-Scale Assembly of the Dendrobium nobile Genome Provides Insights Into the Molecular Mechanism of the Biosynthesis of the Medicinal Active Ingredient of Dendrobium.</title>
        <authorList>
            <person name="Xu Q."/>
            <person name="Niu S.-C."/>
            <person name="Li K.-L."/>
            <person name="Zheng P.-J."/>
            <person name="Zhang X.-J."/>
            <person name="Jia Y."/>
            <person name="Liu Y."/>
            <person name="Niu Y.-X."/>
            <person name="Yu L.-H."/>
            <person name="Chen D.-F."/>
            <person name="Zhang G.-Q."/>
        </authorList>
    </citation>
    <scope>NUCLEOTIDE SEQUENCE</scope>
    <source>
        <tissue evidence="11">Leaf</tissue>
    </source>
</reference>
<dbReference type="Proteomes" id="UP000829196">
    <property type="component" value="Unassembled WGS sequence"/>
</dbReference>
<dbReference type="InterPro" id="IPR036236">
    <property type="entry name" value="Znf_C2H2_sf"/>
</dbReference>
<feature type="region of interest" description="Disordered" evidence="8">
    <location>
        <begin position="108"/>
        <end position="137"/>
    </location>
</feature>
<keyword evidence="6" id="KW-0804">Transcription</keyword>
<evidence type="ECO:0000259" key="10">
    <source>
        <dbReference type="PROSITE" id="PS50157"/>
    </source>
</evidence>
<dbReference type="GO" id="GO:0008270">
    <property type="term" value="F:zinc ion binding"/>
    <property type="evidence" value="ECO:0007669"/>
    <property type="project" value="UniProtKB-KW"/>
</dbReference>
<name>A0A8T3AQS9_DENNO</name>
<sequence length="352" mass="36932">MHTTRWESPIHALVAWWGVTAVLVRHCCSGTGTAEGPIHALVACQIRIHTHLLRVRVKGAYKRGSSAFFTQQSIVSSSTSLLAKAFLCFSSASTSKKPPALMAIDSVETAQPPPAPTPASSSTSSDESHVLHVEGWTKRKRSKRHPRFFDRAPSEEEYLAFCLLMLSRDAAAAAAAAASPLQPPQKLEHSCSVCGKAFPSYQALGGHMASHRKPPPSTVAGGGGGDDRFSSGSPAASMVSSSSAGGKVHQCLICLKTFPTGQALGGHKRRHYDGKIGSAVGAGSGVGTSGGGAASSSSEAASGGQRGFGLDLNMPPMMEFTFDIPRQCLEAEEEDEVQSPLPFKKPHLLLMG</sequence>
<comment type="caution">
    <text evidence="11">The sequence shown here is derived from an EMBL/GenBank/DDBJ whole genome shotgun (WGS) entry which is preliminary data.</text>
</comment>
<keyword evidence="12" id="KW-1185">Reference proteome</keyword>
<evidence type="ECO:0000256" key="3">
    <source>
        <dbReference type="ARBA" id="ARBA00022771"/>
    </source>
</evidence>
<feature type="domain" description="C2H2-type" evidence="10">
    <location>
        <begin position="249"/>
        <end position="276"/>
    </location>
</feature>
<feature type="compositionally biased region" description="Basic and acidic residues" evidence="8">
    <location>
        <begin position="126"/>
        <end position="137"/>
    </location>
</feature>
<evidence type="ECO:0000256" key="6">
    <source>
        <dbReference type="ARBA" id="ARBA00023163"/>
    </source>
</evidence>
<evidence type="ECO:0000256" key="5">
    <source>
        <dbReference type="ARBA" id="ARBA00023015"/>
    </source>
</evidence>
<feature type="compositionally biased region" description="Low complexity" evidence="8">
    <location>
        <begin position="294"/>
        <end position="303"/>
    </location>
</feature>
<evidence type="ECO:0000256" key="9">
    <source>
        <dbReference type="SAM" id="SignalP"/>
    </source>
</evidence>
<feature type="chain" id="PRO_5035908985" description="C2H2-type domain-containing protein" evidence="9">
    <location>
        <begin position="22"/>
        <end position="352"/>
    </location>
</feature>
<evidence type="ECO:0000256" key="2">
    <source>
        <dbReference type="ARBA" id="ARBA00022737"/>
    </source>
</evidence>
<keyword evidence="4" id="KW-0862">Zinc</keyword>
<dbReference type="PANTHER" id="PTHR45988">
    <property type="entry name" value="C2H2 TYPE ZINC FINGER TRANSCRIPTION FACTOR FAMILY-RELATED"/>
    <property type="match status" value="1"/>
</dbReference>
<evidence type="ECO:0000256" key="7">
    <source>
        <dbReference type="PROSITE-ProRule" id="PRU00042"/>
    </source>
</evidence>
<dbReference type="SMART" id="SM00355">
    <property type="entry name" value="ZnF_C2H2"/>
    <property type="match status" value="2"/>
</dbReference>
<dbReference type="InterPro" id="IPR044653">
    <property type="entry name" value="AZF1/2/3-like"/>
</dbReference>